<gene>
    <name evidence="1" type="ORF">CMEL01_08035</name>
</gene>
<dbReference type="Proteomes" id="UP001239795">
    <property type="component" value="Unassembled WGS sequence"/>
</dbReference>
<comment type="caution">
    <text evidence="1">The sequence shown here is derived from an EMBL/GenBank/DDBJ whole genome shotgun (WGS) entry which is preliminary data.</text>
</comment>
<proteinExistence type="predicted"/>
<keyword evidence="2" id="KW-1185">Reference proteome</keyword>
<name>A0AAI9U1Q4_9PEZI</name>
<evidence type="ECO:0000313" key="1">
    <source>
        <dbReference type="EMBL" id="KAK1448720.1"/>
    </source>
</evidence>
<protein>
    <submittedName>
        <fullName evidence="1">Uncharacterized protein</fullName>
    </submittedName>
</protein>
<dbReference type="EMBL" id="MLGG01000068">
    <property type="protein sequence ID" value="KAK1448720.1"/>
    <property type="molecule type" value="Genomic_DNA"/>
</dbReference>
<reference evidence="1 2" key="1">
    <citation type="submission" date="2016-10" db="EMBL/GenBank/DDBJ databases">
        <title>The genome sequence of Colletotrichum fioriniae PJ7.</title>
        <authorList>
            <person name="Baroncelli R."/>
        </authorList>
    </citation>
    <scope>NUCLEOTIDE SEQUENCE [LARGE SCALE GENOMIC DNA]</scope>
    <source>
        <strain evidence="1">Col 31</strain>
    </source>
</reference>
<accession>A0AAI9U1Q4</accession>
<organism evidence="1 2">
    <name type="scientific">Colletotrichum melonis</name>
    <dbReference type="NCBI Taxonomy" id="1209925"/>
    <lineage>
        <taxon>Eukaryota</taxon>
        <taxon>Fungi</taxon>
        <taxon>Dikarya</taxon>
        <taxon>Ascomycota</taxon>
        <taxon>Pezizomycotina</taxon>
        <taxon>Sordariomycetes</taxon>
        <taxon>Hypocreomycetidae</taxon>
        <taxon>Glomerellales</taxon>
        <taxon>Glomerellaceae</taxon>
        <taxon>Colletotrichum</taxon>
        <taxon>Colletotrichum acutatum species complex</taxon>
    </lineage>
</organism>
<sequence>MVIVFPPGGPGRRIRYAERLERASAGFSWEDLDPIGSWHSHFQPPRRRTGRCAAAALGSEHGRRKMGRREYEVSNELCCTAEETSCKYWKGNMVSEGSKTQPGASITLPVILTLLFLNDFLSRLEGFEKPESGPADNKTLQVSKAELCAILQVACGLVDGQRRSSRHSLCFSGVSRRAKLECGGTLWVPCLWSTDQVQDFVFRFQVEVQVPGPGAGAKLTVPDMAASLFPSLTQPET</sequence>
<dbReference type="AlphaFoldDB" id="A0AAI9U1Q4"/>
<evidence type="ECO:0000313" key="2">
    <source>
        <dbReference type="Proteomes" id="UP001239795"/>
    </source>
</evidence>